<feature type="region of interest" description="Disordered" evidence="1">
    <location>
        <begin position="217"/>
        <end position="236"/>
    </location>
</feature>
<feature type="region of interest" description="Disordered" evidence="1">
    <location>
        <begin position="185"/>
        <end position="210"/>
    </location>
</feature>
<accession>A0AAV2CXF8</accession>
<feature type="region of interest" description="Disordered" evidence="1">
    <location>
        <begin position="278"/>
        <end position="299"/>
    </location>
</feature>
<name>A0AAV2CXF8_9ROSI</name>
<proteinExistence type="predicted"/>
<protein>
    <submittedName>
        <fullName evidence="2">Uncharacterized protein</fullName>
    </submittedName>
</protein>
<feature type="compositionally biased region" description="Basic and acidic residues" evidence="1">
    <location>
        <begin position="220"/>
        <end position="229"/>
    </location>
</feature>
<gene>
    <name evidence="2" type="ORF">LTRI10_LOCUS8593</name>
</gene>
<dbReference type="Proteomes" id="UP001497516">
    <property type="component" value="Chromosome 10"/>
</dbReference>
<evidence type="ECO:0000313" key="3">
    <source>
        <dbReference type="Proteomes" id="UP001497516"/>
    </source>
</evidence>
<organism evidence="2 3">
    <name type="scientific">Linum trigynum</name>
    <dbReference type="NCBI Taxonomy" id="586398"/>
    <lineage>
        <taxon>Eukaryota</taxon>
        <taxon>Viridiplantae</taxon>
        <taxon>Streptophyta</taxon>
        <taxon>Embryophyta</taxon>
        <taxon>Tracheophyta</taxon>
        <taxon>Spermatophyta</taxon>
        <taxon>Magnoliopsida</taxon>
        <taxon>eudicotyledons</taxon>
        <taxon>Gunneridae</taxon>
        <taxon>Pentapetalae</taxon>
        <taxon>rosids</taxon>
        <taxon>fabids</taxon>
        <taxon>Malpighiales</taxon>
        <taxon>Linaceae</taxon>
        <taxon>Linum</taxon>
    </lineage>
</organism>
<evidence type="ECO:0000256" key="1">
    <source>
        <dbReference type="SAM" id="MobiDB-lite"/>
    </source>
</evidence>
<evidence type="ECO:0000313" key="2">
    <source>
        <dbReference type="EMBL" id="CAL1361207.1"/>
    </source>
</evidence>
<keyword evidence="3" id="KW-1185">Reference proteome</keyword>
<sequence>MFNPLIRNPLLAPLTRVVGISPISTLADFLCRSCDSSSAKWWRLFFFSDCLKSLSFCSNKSLMPSSPLLFDQFLPYVAPFESLSLVFLPRAAEQATILDESDLWILFNAKTSCPISYASLMFNHIIKYQDEECSGKLPFGPQITYLLAILRVDLRGKITKRDVHSDLQAQHVLRRTLSALGPRKLAKVQGGDKSAQSESEPESEPNEDDNTAALSARLGKGKEVAESSGKRKRGLNMRHLQEGIKLEKEGKVILHDLTVALKGKEASSSGKKVNKVLFLPSENEEDDPSEYASSPDYTY</sequence>
<feature type="compositionally biased region" description="Acidic residues" evidence="1">
    <location>
        <begin position="199"/>
        <end position="210"/>
    </location>
</feature>
<dbReference type="EMBL" id="OZ034814">
    <property type="protein sequence ID" value="CAL1361207.1"/>
    <property type="molecule type" value="Genomic_DNA"/>
</dbReference>
<reference evidence="2 3" key="1">
    <citation type="submission" date="2024-04" db="EMBL/GenBank/DDBJ databases">
        <authorList>
            <person name="Fracassetti M."/>
        </authorList>
    </citation>
    <scope>NUCLEOTIDE SEQUENCE [LARGE SCALE GENOMIC DNA]</scope>
</reference>
<dbReference type="AlphaFoldDB" id="A0AAV2CXF8"/>